<dbReference type="Proteomes" id="UP000255024">
    <property type="component" value="Unassembled WGS sequence"/>
</dbReference>
<dbReference type="InterPro" id="IPR014922">
    <property type="entry name" value="YdhG-like"/>
</dbReference>
<dbReference type="Pfam" id="PF08818">
    <property type="entry name" value="DUF1801"/>
    <property type="match status" value="1"/>
</dbReference>
<keyword evidence="3" id="KW-1185">Reference proteome</keyword>
<sequence length="122" mass="14067">MLNAVDSFYFKQPEPNQSCLLALRDFILQQDTRITESLKWGTPCFSFRNRMFCFLALTKAPQTPYLLLVEGHRIEHPLLEVGTRKRMKSLTIDPTKDLPFAPIQDILDAALHLYQSGQIKSK</sequence>
<reference evidence="2 3" key="1">
    <citation type="submission" date="2018-06" db="EMBL/GenBank/DDBJ databases">
        <authorList>
            <consortium name="Pathogen Informatics"/>
            <person name="Doyle S."/>
        </authorList>
    </citation>
    <scope>NUCLEOTIDE SEQUENCE [LARGE SCALE GENOMIC DNA]</scope>
    <source>
        <strain evidence="2 3">NCTC11179</strain>
    </source>
</reference>
<gene>
    <name evidence="2" type="ORF">NCTC11179_00303</name>
</gene>
<feature type="domain" description="YdhG-like" evidence="1">
    <location>
        <begin position="17"/>
        <end position="111"/>
    </location>
</feature>
<accession>A0A378RIB0</accession>
<evidence type="ECO:0000259" key="1">
    <source>
        <dbReference type="Pfam" id="PF08818"/>
    </source>
</evidence>
<dbReference type="EMBL" id="UGQL01000001">
    <property type="protein sequence ID" value="STZ26776.1"/>
    <property type="molecule type" value="Genomic_DNA"/>
</dbReference>
<dbReference type="Gene3D" id="3.90.1150.200">
    <property type="match status" value="1"/>
</dbReference>
<dbReference type="RefSeq" id="WP_115089853.1">
    <property type="nucleotide sequence ID" value="NZ_CP068107.1"/>
</dbReference>
<dbReference type="SUPFAM" id="SSF159888">
    <property type="entry name" value="YdhG-like"/>
    <property type="match status" value="1"/>
</dbReference>
<evidence type="ECO:0000313" key="2">
    <source>
        <dbReference type="EMBL" id="STZ26776.1"/>
    </source>
</evidence>
<protein>
    <submittedName>
        <fullName evidence="2">Domain of uncharacterized function (DU1801)</fullName>
    </submittedName>
</protein>
<organism evidence="2 3">
    <name type="scientific">Myroides odoratus</name>
    <name type="common">Flavobacterium odoratum</name>
    <dbReference type="NCBI Taxonomy" id="256"/>
    <lineage>
        <taxon>Bacteria</taxon>
        <taxon>Pseudomonadati</taxon>
        <taxon>Bacteroidota</taxon>
        <taxon>Flavobacteriia</taxon>
        <taxon>Flavobacteriales</taxon>
        <taxon>Flavobacteriaceae</taxon>
        <taxon>Myroides</taxon>
    </lineage>
</organism>
<proteinExistence type="predicted"/>
<dbReference type="AlphaFoldDB" id="A0A378RIB0"/>
<evidence type="ECO:0000313" key="3">
    <source>
        <dbReference type="Proteomes" id="UP000255024"/>
    </source>
</evidence>
<name>A0A378RIB0_MYROD</name>